<evidence type="ECO:0000313" key="4">
    <source>
        <dbReference type="Proteomes" id="UP000053257"/>
    </source>
</evidence>
<reference evidence="3 4" key="1">
    <citation type="journal article" date="2014" name="PLoS Genet.">
        <title>Analysis of the Phlebiopsis gigantea genome, transcriptome and secretome provides insight into its pioneer colonization strategies of wood.</title>
        <authorList>
            <person name="Hori C."/>
            <person name="Ishida T."/>
            <person name="Igarashi K."/>
            <person name="Samejima M."/>
            <person name="Suzuki H."/>
            <person name="Master E."/>
            <person name="Ferreira P."/>
            <person name="Ruiz-Duenas F.J."/>
            <person name="Held B."/>
            <person name="Canessa P."/>
            <person name="Larrondo L.F."/>
            <person name="Schmoll M."/>
            <person name="Druzhinina I.S."/>
            <person name="Kubicek C.P."/>
            <person name="Gaskell J.A."/>
            <person name="Kersten P."/>
            <person name="St John F."/>
            <person name="Glasner J."/>
            <person name="Sabat G."/>
            <person name="Splinter BonDurant S."/>
            <person name="Syed K."/>
            <person name="Yadav J."/>
            <person name="Mgbeahuruike A.C."/>
            <person name="Kovalchuk A."/>
            <person name="Asiegbu F.O."/>
            <person name="Lackner G."/>
            <person name="Hoffmeister D."/>
            <person name="Rencoret J."/>
            <person name="Gutierrez A."/>
            <person name="Sun H."/>
            <person name="Lindquist E."/>
            <person name="Barry K."/>
            <person name="Riley R."/>
            <person name="Grigoriev I.V."/>
            <person name="Henrissat B."/>
            <person name="Kues U."/>
            <person name="Berka R.M."/>
            <person name="Martinez A.T."/>
            <person name="Covert S.F."/>
            <person name="Blanchette R.A."/>
            <person name="Cullen D."/>
        </authorList>
    </citation>
    <scope>NUCLEOTIDE SEQUENCE [LARGE SCALE GENOMIC DNA]</scope>
    <source>
        <strain evidence="3 4">11061_1 CR5-6</strain>
    </source>
</reference>
<feature type="region of interest" description="Disordered" evidence="1">
    <location>
        <begin position="1"/>
        <end position="116"/>
    </location>
</feature>
<organism evidence="3 4">
    <name type="scientific">Phlebiopsis gigantea (strain 11061_1 CR5-6)</name>
    <name type="common">White-rot fungus</name>
    <name type="synonym">Peniophora gigantea</name>
    <dbReference type="NCBI Taxonomy" id="745531"/>
    <lineage>
        <taxon>Eukaryota</taxon>
        <taxon>Fungi</taxon>
        <taxon>Dikarya</taxon>
        <taxon>Basidiomycota</taxon>
        <taxon>Agaricomycotina</taxon>
        <taxon>Agaricomycetes</taxon>
        <taxon>Polyporales</taxon>
        <taxon>Phanerochaetaceae</taxon>
        <taxon>Phlebiopsis</taxon>
    </lineage>
</organism>
<dbReference type="OrthoDB" id="3265169at2759"/>
<evidence type="ECO:0000256" key="1">
    <source>
        <dbReference type="SAM" id="MobiDB-lite"/>
    </source>
</evidence>
<accession>A0A0C3NLL6</accession>
<dbReference type="STRING" id="745531.A0A0C3NLL6"/>
<dbReference type="InterPro" id="IPR046522">
    <property type="entry name" value="DUF6699"/>
</dbReference>
<proteinExistence type="predicted"/>
<dbReference type="EMBL" id="KN840530">
    <property type="protein sequence ID" value="KIP05914.1"/>
    <property type="molecule type" value="Genomic_DNA"/>
</dbReference>
<evidence type="ECO:0000313" key="3">
    <source>
        <dbReference type="EMBL" id="KIP05914.1"/>
    </source>
</evidence>
<dbReference type="HOGENOM" id="CLU_057883_0_0_1"/>
<sequence length="311" mass="34579">MFPQHQMPGWSGASPAVTQVPIPTGATSVAPGNESWVHVQPAPAGHEQEKDVPDGFGALAPSRSFSRQSSSRSRTPFSGDSSPSSGTSDLSRGRSWQGSSGLVRETDKRPPREWRSDFSMSKSSIIGAALGSILQLSPRPRSAARRGSLSVPKVALNPYIRYSASAPTMFLDLRESPDHVRFRELARAANPWDLSRFACEPPLRNMIFYSPSFPWYIEARTNNPVGVTLHEMFEAIWLCMMTPITQEDYYNNEMDQVGREAIALAWAQRCGDNVEERNRGVRRVDFLMERVGLEGVSKGKDGYFELKVKKL</sequence>
<gene>
    <name evidence="3" type="ORF">PHLGIDRAFT_36187</name>
</gene>
<name>A0A0C3NLL6_PHLG1</name>
<dbReference type="Proteomes" id="UP000053257">
    <property type="component" value="Unassembled WGS sequence"/>
</dbReference>
<feature type="domain" description="DUF6699" evidence="2">
    <location>
        <begin position="171"/>
        <end position="302"/>
    </location>
</feature>
<keyword evidence="4" id="KW-1185">Reference proteome</keyword>
<feature type="compositionally biased region" description="Basic and acidic residues" evidence="1">
    <location>
        <begin position="104"/>
        <end position="116"/>
    </location>
</feature>
<protein>
    <recommendedName>
        <fullName evidence="2">DUF6699 domain-containing protein</fullName>
    </recommendedName>
</protein>
<evidence type="ECO:0000259" key="2">
    <source>
        <dbReference type="Pfam" id="PF20415"/>
    </source>
</evidence>
<dbReference type="AlphaFoldDB" id="A0A0C3NLL6"/>
<feature type="compositionally biased region" description="Low complexity" evidence="1">
    <location>
        <begin position="62"/>
        <end position="90"/>
    </location>
</feature>
<dbReference type="Pfam" id="PF20415">
    <property type="entry name" value="DUF6699"/>
    <property type="match status" value="1"/>
</dbReference>